<comment type="caution">
    <text evidence="7">The sequence shown here is derived from an EMBL/GenBank/DDBJ whole genome shotgun (WGS) entry which is preliminary data.</text>
</comment>
<comment type="catalytic activity">
    <reaction evidence="5">
        <text>L-proline + a quinone = (S)-1-pyrroline-5-carboxylate + a quinol + H(+)</text>
        <dbReference type="Rhea" id="RHEA:23784"/>
        <dbReference type="ChEBI" id="CHEBI:15378"/>
        <dbReference type="ChEBI" id="CHEBI:17388"/>
        <dbReference type="ChEBI" id="CHEBI:24646"/>
        <dbReference type="ChEBI" id="CHEBI:60039"/>
        <dbReference type="ChEBI" id="CHEBI:132124"/>
        <dbReference type="EC" id="1.5.5.2"/>
    </reaction>
</comment>
<dbReference type="GO" id="GO:0010133">
    <property type="term" value="P:L-proline catabolic process to L-glutamate"/>
    <property type="evidence" value="ECO:0007669"/>
    <property type="project" value="TreeGrafter"/>
</dbReference>
<dbReference type="GO" id="GO:0004657">
    <property type="term" value="F:proline dehydrogenase activity"/>
    <property type="evidence" value="ECO:0007669"/>
    <property type="project" value="UniProtKB-EC"/>
</dbReference>
<keyword evidence="3 5" id="KW-0560">Oxidoreductase</keyword>
<reference evidence="7 8" key="1">
    <citation type="journal article" date="2024" name="Nat. Commun.">
        <title>Phylogenomics reveals the evolutionary origins of lichenization in chlorophyte algae.</title>
        <authorList>
            <person name="Puginier C."/>
            <person name="Libourel C."/>
            <person name="Otte J."/>
            <person name="Skaloud P."/>
            <person name="Haon M."/>
            <person name="Grisel S."/>
            <person name="Petersen M."/>
            <person name="Berrin J.G."/>
            <person name="Delaux P.M."/>
            <person name="Dal Grande F."/>
            <person name="Keller J."/>
        </authorList>
    </citation>
    <scope>NUCLEOTIDE SEQUENCE [LARGE SCALE GENOMIC DNA]</scope>
    <source>
        <strain evidence="7 8">SAG 2523</strain>
    </source>
</reference>
<comment type="function">
    <text evidence="5">Converts proline to delta-1-pyrroline-5-carboxylate.</text>
</comment>
<organism evidence="7 8">
    <name type="scientific">Apatococcus fuscideae</name>
    <dbReference type="NCBI Taxonomy" id="2026836"/>
    <lineage>
        <taxon>Eukaryota</taxon>
        <taxon>Viridiplantae</taxon>
        <taxon>Chlorophyta</taxon>
        <taxon>core chlorophytes</taxon>
        <taxon>Trebouxiophyceae</taxon>
        <taxon>Chlorellales</taxon>
        <taxon>Chlorellaceae</taxon>
        <taxon>Apatococcus</taxon>
    </lineage>
</organism>
<keyword evidence="5" id="KW-0274">FAD</keyword>
<protein>
    <recommendedName>
        <fullName evidence="2 5">Proline dehydrogenase</fullName>
        <ecNumber evidence="2 5">1.5.5.2</ecNumber>
    </recommendedName>
</protein>
<evidence type="ECO:0000313" key="7">
    <source>
        <dbReference type="EMBL" id="KAK9865686.1"/>
    </source>
</evidence>
<dbReference type="Proteomes" id="UP001485043">
    <property type="component" value="Unassembled WGS sequence"/>
</dbReference>
<evidence type="ECO:0000259" key="6">
    <source>
        <dbReference type="Pfam" id="PF01619"/>
    </source>
</evidence>
<evidence type="ECO:0000256" key="4">
    <source>
        <dbReference type="ARBA" id="ARBA00023062"/>
    </source>
</evidence>
<comment type="cofactor">
    <cofactor evidence="5">
        <name>FAD</name>
        <dbReference type="ChEBI" id="CHEBI:57692"/>
    </cofactor>
</comment>
<proteinExistence type="inferred from homology"/>
<dbReference type="PANTHER" id="PTHR13914">
    <property type="entry name" value="PROLINE OXIDASE"/>
    <property type="match status" value="1"/>
</dbReference>
<name>A0AAW1T9Q9_9CHLO</name>
<dbReference type="Gene3D" id="3.20.20.220">
    <property type="match status" value="1"/>
</dbReference>
<dbReference type="PANTHER" id="PTHR13914:SF0">
    <property type="entry name" value="PROLINE DEHYDROGENASE 1, MITOCHONDRIAL"/>
    <property type="match status" value="1"/>
</dbReference>
<accession>A0AAW1T9Q9</accession>
<keyword evidence="5" id="KW-0285">Flavoprotein</keyword>
<evidence type="ECO:0000256" key="5">
    <source>
        <dbReference type="RuleBase" id="RU364054"/>
    </source>
</evidence>
<evidence type="ECO:0000256" key="1">
    <source>
        <dbReference type="ARBA" id="ARBA00005869"/>
    </source>
</evidence>
<dbReference type="GO" id="GO:0005739">
    <property type="term" value="C:mitochondrion"/>
    <property type="evidence" value="ECO:0007669"/>
    <property type="project" value="TreeGrafter"/>
</dbReference>
<dbReference type="InterPro" id="IPR015659">
    <property type="entry name" value="Proline_oxidase"/>
</dbReference>
<evidence type="ECO:0000256" key="2">
    <source>
        <dbReference type="ARBA" id="ARBA00012695"/>
    </source>
</evidence>
<keyword evidence="4 5" id="KW-0642">Proline metabolism</keyword>
<dbReference type="InterPro" id="IPR029041">
    <property type="entry name" value="FAD-linked_oxidoreductase-like"/>
</dbReference>
<dbReference type="Pfam" id="PF01619">
    <property type="entry name" value="Pro_dh"/>
    <property type="match status" value="1"/>
</dbReference>
<dbReference type="AlphaFoldDB" id="A0AAW1T9Q9"/>
<gene>
    <name evidence="7" type="ORF">WJX84_004061</name>
</gene>
<dbReference type="EMBL" id="JALJOV010000226">
    <property type="protein sequence ID" value="KAK9865686.1"/>
    <property type="molecule type" value="Genomic_DNA"/>
</dbReference>
<dbReference type="EC" id="1.5.5.2" evidence="2 5"/>
<dbReference type="InterPro" id="IPR002872">
    <property type="entry name" value="Proline_DH_dom"/>
</dbReference>
<keyword evidence="8" id="KW-1185">Reference proteome</keyword>
<sequence length="430" mass="46424">MAVFRACGLPPLVQHALALYQGSRRVLGRHTTDALVRHTFFKQFCGGECDQGIKPVLSYLHQNGIGPIINYAAEDDVSSAQAGADMAELACDHACNIFRKSIHDAAHVEGRGFMAIKVSALGPPNMLRRASALLAERGIAGMWPGMGEAVRPHSHPLLMLQDCLSPEDGNALNKATARVVAMAQTAASLGNVRMLVDAEHIYMQPAIDAITLEAQRVVNKGQAVVLNTYQCYLKSTPERLAGDMSLATRQGWTFGGKLVRGAYLAHEVAHAAAQGLPRPVHDSLEDTHACYDRCVAQLMQHVAEGNGEEMMVASHNQRSIETAVALMRRLGMAPSDSGVYFGQLYGMSDHLSFTLGPNGYQAFKVIPYGPIETTLPYLIRRAQENGDIFKKSGVGKELGMIRAELARRVRASLNPSALRPQNSSMAAAAA</sequence>
<evidence type="ECO:0000313" key="8">
    <source>
        <dbReference type="Proteomes" id="UP001485043"/>
    </source>
</evidence>
<comment type="similarity">
    <text evidence="1 5">Belongs to the proline oxidase family.</text>
</comment>
<dbReference type="SUPFAM" id="SSF51730">
    <property type="entry name" value="FAD-linked oxidoreductase"/>
    <property type="match status" value="1"/>
</dbReference>
<evidence type="ECO:0000256" key="3">
    <source>
        <dbReference type="ARBA" id="ARBA00023002"/>
    </source>
</evidence>
<feature type="domain" description="Proline dehydrogenase" evidence="6">
    <location>
        <begin position="60"/>
        <end position="387"/>
    </location>
</feature>
<dbReference type="GO" id="GO:0071949">
    <property type="term" value="F:FAD binding"/>
    <property type="evidence" value="ECO:0007669"/>
    <property type="project" value="TreeGrafter"/>
</dbReference>